<dbReference type="CDD" id="cd04301">
    <property type="entry name" value="NAT_SF"/>
    <property type="match status" value="1"/>
</dbReference>
<dbReference type="Pfam" id="PF00583">
    <property type="entry name" value="Acetyltransf_1"/>
    <property type="match status" value="1"/>
</dbReference>
<proteinExistence type="predicted"/>
<dbReference type="Gene3D" id="3.40.630.30">
    <property type="match status" value="1"/>
</dbReference>
<reference evidence="2" key="1">
    <citation type="submission" date="2021-01" db="EMBL/GenBank/DDBJ databases">
        <authorList>
            <person name="Corre E."/>
            <person name="Pelletier E."/>
            <person name="Niang G."/>
            <person name="Scheremetjew M."/>
            <person name="Finn R."/>
            <person name="Kale V."/>
            <person name="Holt S."/>
            <person name="Cochrane G."/>
            <person name="Meng A."/>
            <person name="Brown T."/>
            <person name="Cohen L."/>
        </authorList>
    </citation>
    <scope>NUCLEOTIDE SEQUENCE</scope>
    <source>
        <strain evidence="2">Pbaha01</strain>
    </source>
</reference>
<dbReference type="EMBL" id="HBEG01030793">
    <property type="protein sequence ID" value="CAD8368348.1"/>
    <property type="molecule type" value="Transcribed_RNA"/>
</dbReference>
<name>A0A7S0AMK8_9DINO</name>
<organism evidence="2">
    <name type="scientific">Pyrodinium bahamense</name>
    <dbReference type="NCBI Taxonomy" id="73915"/>
    <lineage>
        <taxon>Eukaryota</taxon>
        <taxon>Sar</taxon>
        <taxon>Alveolata</taxon>
        <taxon>Dinophyceae</taxon>
        <taxon>Gonyaulacales</taxon>
        <taxon>Pyrocystaceae</taxon>
        <taxon>Pyrodinium</taxon>
    </lineage>
</organism>
<sequence>MKTPYEIQFEAFAAAGPPYDERHAKLYAQLAEDMIADGSFSIVHEGVAHACYTPLTIDKAPELKCFVLAPLAVLPGFQRKGLATRLMEEAEKQLGADVVFVMGDPSHYARRYSTPHKVSPPVKTEAPPEVWFARAVTPGALDGVPESTSTILGPYANPIMWAHPSEQVAAMQ</sequence>
<dbReference type="InterPro" id="IPR000182">
    <property type="entry name" value="GNAT_dom"/>
</dbReference>
<accession>A0A7S0AMK8</accession>
<dbReference type="SUPFAM" id="SSF55729">
    <property type="entry name" value="Acyl-CoA N-acyltransferases (Nat)"/>
    <property type="match status" value="1"/>
</dbReference>
<dbReference type="GO" id="GO:0016747">
    <property type="term" value="F:acyltransferase activity, transferring groups other than amino-acyl groups"/>
    <property type="evidence" value="ECO:0007669"/>
    <property type="project" value="InterPro"/>
</dbReference>
<evidence type="ECO:0000313" key="2">
    <source>
        <dbReference type="EMBL" id="CAD8368348.1"/>
    </source>
</evidence>
<evidence type="ECO:0000259" key="1">
    <source>
        <dbReference type="Pfam" id="PF00583"/>
    </source>
</evidence>
<dbReference type="InterPro" id="IPR016181">
    <property type="entry name" value="Acyl_CoA_acyltransferase"/>
</dbReference>
<gene>
    <name evidence="2" type="ORF">PBAH0796_LOCUS18834</name>
</gene>
<feature type="domain" description="N-acetyltransferase" evidence="1">
    <location>
        <begin position="38"/>
        <end position="95"/>
    </location>
</feature>
<protein>
    <recommendedName>
        <fullName evidence="1">N-acetyltransferase domain-containing protein</fullName>
    </recommendedName>
</protein>
<dbReference type="AlphaFoldDB" id="A0A7S0AMK8"/>